<organism evidence="1">
    <name type="scientific">Salmonella diarizonae</name>
    <dbReference type="NCBI Taxonomy" id="59204"/>
    <lineage>
        <taxon>Bacteria</taxon>
        <taxon>Pseudomonadati</taxon>
        <taxon>Pseudomonadota</taxon>
        <taxon>Gammaproteobacteria</taxon>
        <taxon>Enterobacterales</taxon>
        <taxon>Enterobacteriaceae</taxon>
        <taxon>Salmonella</taxon>
    </lineage>
</organism>
<dbReference type="EMBL" id="RSHK01000105">
    <property type="protein sequence ID" value="MIE73200.1"/>
    <property type="molecule type" value="Genomic_DNA"/>
</dbReference>
<proteinExistence type="predicted"/>
<feature type="non-terminal residue" evidence="1">
    <location>
        <position position="1"/>
    </location>
</feature>
<evidence type="ECO:0000313" key="1">
    <source>
        <dbReference type="EMBL" id="MIE73200.1"/>
    </source>
</evidence>
<reference evidence="1" key="1">
    <citation type="submission" date="2018-08" db="EMBL/GenBank/DDBJ databases">
        <authorList>
            <consortium name="GenomeTrakr network: Whole genome sequencing for foodborne pathogen traceback"/>
        </authorList>
    </citation>
    <scope>NUCLEOTIDE SEQUENCE [LARGE SCALE GENOMIC DNA]</scope>
    <source>
        <strain evidence="1">FMA0132</strain>
    </source>
</reference>
<accession>A0A6C8Y4K9</accession>
<comment type="caution">
    <text evidence="1">The sequence shown here is derived from an EMBL/GenBank/DDBJ whole genome shotgun (WGS) entry which is preliminary data.</text>
</comment>
<sequence>YKVGMIIYLIFDQINKSTTETIKITKQIMCNVPNRYRQNKYLTHEKRIIYHPITMNLKENIFGINYASLIKKYRSTNKTIIIIKCKRWHDYLFSNQQEISIKLLLIFQM</sequence>
<protein>
    <submittedName>
        <fullName evidence="1">Uncharacterized protein</fullName>
    </submittedName>
</protein>
<gene>
    <name evidence="1" type="ORF">EL06_28580</name>
</gene>
<dbReference type="Proteomes" id="UP000885362">
    <property type="component" value="Unassembled WGS sequence"/>
</dbReference>
<dbReference type="AlphaFoldDB" id="A0A6C8Y4K9"/>
<name>A0A6C8Y4K9_SALDZ</name>